<accession>M5TTJ1</accession>
<protein>
    <submittedName>
        <fullName evidence="3">Glycosyltransferase</fullName>
    </submittedName>
</protein>
<evidence type="ECO:0000256" key="1">
    <source>
        <dbReference type="SAM" id="MobiDB-lite"/>
    </source>
</evidence>
<organism evidence="3 4">
    <name type="scientific">Rhodopirellula sallentina SM41</name>
    <dbReference type="NCBI Taxonomy" id="1263870"/>
    <lineage>
        <taxon>Bacteria</taxon>
        <taxon>Pseudomonadati</taxon>
        <taxon>Planctomycetota</taxon>
        <taxon>Planctomycetia</taxon>
        <taxon>Pirellulales</taxon>
        <taxon>Pirellulaceae</taxon>
        <taxon>Rhodopirellula</taxon>
    </lineage>
</organism>
<keyword evidence="3" id="KW-0808">Transferase</keyword>
<dbReference type="PATRIC" id="fig|1263870.3.peg.6545"/>
<evidence type="ECO:0000313" key="3">
    <source>
        <dbReference type="EMBL" id="EMI52369.1"/>
    </source>
</evidence>
<dbReference type="SUPFAM" id="SSF53756">
    <property type="entry name" value="UDP-Glycosyltransferase/glycogen phosphorylase"/>
    <property type="match status" value="1"/>
</dbReference>
<dbReference type="InterPro" id="IPR058592">
    <property type="entry name" value="Gtf3_C"/>
</dbReference>
<dbReference type="Pfam" id="PF26337">
    <property type="entry name" value="Gtf3_C"/>
    <property type="match status" value="1"/>
</dbReference>
<feature type="region of interest" description="Disordered" evidence="1">
    <location>
        <begin position="72"/>
        <end position="106"/>
    </location>
</feature>
<comment type="caution">
    <text evidence="3">The sequence shown here is derived from an EMBL/GenBank/DDBJ whole genome shotgun (WGS) entry which is preliminary data.</text>
</comment>
<evidence type="ECO:0000259" key="2">
    <source>
        <dbReference type="Pfam" id="PF26337"/>
    </source>
</evidence>
<feature type="compositionally biased region" description="Low complexity" evidence="1">
    <location>
        <begin position="86"/>
        <end position="98"/>
    </location>
</feature>
<dbReference type="GO" id="GO:0016740">
    <property type="term" value="F:transferase activity"/>
    <property type="evidence" value="ECO:0007669"/>
    <property type="project" value="UniProtKB-KW"/>
</dbReference>
<dbReference type="RefSeq" id="WP_008687801.1">
    <property type="nucleotide sequence ID" value="NZ_ANOH01000434.1"/>
</dbReference>
<dbReference type="EMBL" id="ANOH01000434">
    <property type="protein sequence ID" value="EMI52369.1"/>
    <property type="molecule type" value="Genomic_DNA"/>
</dbReference>
<dbReference type="AlphaFoldDB" id="M5TTJ1"/>
<evidence type="ECO:0000313" key="4">
    <source>
        <dbReference type="Proteomes" id="UP000011885"/>
    </source>
</evidence>
<feature type="domain" description="Glucosyltransferase 3-like C-terminal" evidence="2">
    <location>
        <begin position="371"/>
        <end position="427"/>
    </location>
</feature>
<dbReference type="Gene3D" id="3.40.50.2000">
    <property type="entry name" value="Glycogen Phosphorylase B"/>
    <property type="match status" value="1"/>
</dbReference>
<reference evidence="3 4" key="1">
    <citation type="journal article" date="2013" name="Mar. Genomics">
        <title>Expression of sulfatases in Rhodopirellula baltica and the diversity of sulfatases in the genus Rhodopirellula.</title>
        <authorList>
            <person name="Wegner C.E."/>
            <person name="Richter-Heitmann T."/>
            <person name="Klindworth A."/>
            <person name="Klockow C."/>
            <person name="Richter M."/>
            <person name="Achstetter T."/>
            <person name="Glockner F.O."/>
            <person name="Harder J."/>
        </authorList>
    </citation>
    <scope>NUCLEOTIDE SEQUENCE [LARGE SCALE GENOMIC DNA]</scope>
    <source>
        <strain evidence="3 4">SM41</strain>
    </source>
</reference>
<name>M5TTJ1_9BACT</name>
<proteinExistence type="predicted"/>
<dbReference type="OrthoDB" id="241961at2"/>
<gene>
    <name evidence="3" type="ORF">RSSM_06182</name>
</gene>
<sequence>MKQGSRKRVAIVFYETYLGCAPSLINAARLFDENGWAVDVLMRDSSDEFASPPNLGEHVEVIRIGREKDSSLSEADVVDASTQVESSQPSSHGSTSPGEATPTPATWKSRMRAVLPAKLAEQIQRVRETKDDIIDGLRPATWAARSTFVGAVARAATNREPYDAVIGVDTLGLAAGHALAKKQKATLIYWSLEIMFLREFWSPARRQSKRHERMCHQSADVLVIQDEERQQSLCDENEAWNCPTILIPNSPRGEVSPGIDRDRFHRQFHLDDSVRVVLHAGSICEGMRSSDLAASAAKWSDQTRLIFHSHTPIDLHTHYYRDIVESGQGRVLISTQPVAYDELDALMASADVGVVIYDSSLGPNFQLLAGASGKLAHYLRCGVPVVSVDNPSIARVLEEHGCGIGVDRVEDVADAVGSILANREQYQARAYETYQSCYEFEKHFRSLLDFLEKR</sequence>
<dbReference type="Proteomes" id="UP000011885">
    <property type="component" value="Unassembled WGS sequence"/>
</dbReference>
<keyword evidence="4" id="KW-1185">Reference proteome</keyword>